<sequence>MEPNAETDGAEADETTEEIAEKPADGLDLARSLTRATARMPAPKAGTQRKRRTPPDGGPRRGRVSGARPDDRDPQLIDAVVSRMVDDHGWDTSLRVHGVMARWPDIVGEEIADHTTPESYADGKLSVRTDSTAWATQLKLLAPNLVKRLNQELGHGTVVMIEVLGPHLPSWKKGPRGLRDGRGPRDTYG</sequence>
<dbReference type="InterPro" id="IPR007922">
    <property type="entry name" value="DciA-like"/>
</dbReference>
<feature type="compositionally biased region" description="Acidic residues" evidence="1">
    <location>
        <begin position="8"/>
        <end position="18"/>
    </location>
</feature>
<organism evidence="2 3">
    <name type="scientific">Nocardioides albertanoniae</name>
    <dbReference type="NCBI Taxonomy" id="1175486"/>
    <lineage>
        <taxon>Bacteria</taxon>
        <taxon>Bacillati</taxon>
        <taxon>Actinomycetota</taxon>
        <taxon>Actinomycetes</taxon>
        <taxon>Propionibacteriales</taxon>
        <taxon>Nocardioidaceae</taxon>
        <taxon>Nocardioides</taxon>
    </lineage>
</organism>
<keyword evidence="3" id="KW-1185">Reference proteome</keyword>
<accession>A0A543A154</accession>
<comment type="caution">
    <text evidence="2">The sequence shown here is derived from an EMBL/GenBank/DDBJ whole genome shotgun (WGS) entry which is preliminary data.</text>
</comment>
<protein>
    <submittedName>
        <fullName evidence="2">Putative nucleic acid-binding Zn ribbon protein</fullName>
    </submittedName>
</protein>
<dbReference type="AlphaFoldDB" id="A0A543A154"/>
<name>A0A543A154_9ACTN</name>
<dbReference type="Pfam" id="PF05258">
    <property type="entry name" value="DciA"/>
    <property type="match status" value="1"/>
</dbReference>
<dbReference type="EMBL" id="VFOV01000001">
    <property type="protein sequence ID" value="TQL66321.1"/>
    <property type="molecule type" value="Genomic_DNA"/>
</dbReference>
<feature type="region of interest" description="Disordered" evidence="1">
    <location>
        <begin position="1"/>
        <end position="75"/>
    </location>
</feature>
<gene>
    <name evidence="2" type="ORF">FB381_0174</name>
</gene>
<proteinExistence type="predicted"/>
<dbReference type="PANTHER" id="PTHR36456">
    <property type="entry name" value="UPF0232 PROTEIN SCO3875"/>
    <property type="match status" value="1"/>
</dbReference>
<dbReference type="Proteomes" id="UP000320209">
    <property type="component" value="Unassembled WGS sequence"/>
</dbReference>
<evidence type="ECO:0000256" key="1">
    <source>
        <dbReference type="SAM" id="MobiDB-lite"/>
    </source>
</evidence>
<dbReference type="OrthoDB" id="5516926at2"/>
<reference evidence="2 3" key="1">
    <citation type="submission" date="2019-06" db="EMBL/GenBank/DDBJ databases">
        <title>Sequencing the genomes of 1000 actinobacteria strains.</title>
        <authorList>
            <person name="Klenk H.-P."/>
        </authorList>
    </citation>
    <scope>NUCLEOTIDE SEQUENCE [LARGE SCALE GENOMIC DNA]</scope>
    <source>
        <strain evidence="2 3">DSM 25218</strain>
    </source>
</reference>
<evidence type="ECO:0000313" key="3">
    <source>
        <dbReference type="Proteomes" id="UP000320209"/>
    </source>
</evidence>
<evidence type="ECO:0000313" key="2">
    <source>
        <dbReference type="EMBL" id="TQL66321.1"/>
    </source>
</evidence>
<dbReference type="PANTHER" id="PTHR36456:SF1">
    <property type="entry name" value="UPF0232 PROTEIN SCO3875"/>
    <property type="match status" value="1"/>
</dbReference>